<dbReference type="Proteomes" id="UP001604336">
    <property type="component" value="Unassembled WGS sequence"/>
</dbReference>
<evidence type="ECO:0000313" key="4">
    <source>
        <dbReference type="Proteomes" id="UP001604336"/>
    </source>
</evidence>
<evidence type="ECO:0000256" key="1">
    <source>
        <dbReference type="ARBA" id="ARBA00023595"/>
    </source>
</evidence>
<dbReference type="InterPro" id="IPR050484">
    <property type="entry name" value="Transf_Hexapept/Carb_Anhydrase"/>
</dbReference>
<dbReference type="InterPro" id="IPR001451">
    <property type="entry name" value="Hexapep"/>
</dbReference>
<dbReference type="PANTHER" id="PTHR13061:SF50">
    <property type="entry name" value="GAMMA CARBONIC ANHYDRASE 1, MITOCHONDRIAL"/>
    <property type="match status" value="1"/>
</dbReference>
<dbReference type="GO" id="GO:0031966">
    <property type="term" value="C:mitochondrial membrane"/>
    <property type="evidence" value="ECO:0007669"/>
    <property type="project" value="UniProtKB-SubCell"/>
</dbReference>
<comment type="caution">
    <text evidence="3">The sequence shown here is derived from an EMBL/GenBank/DDBJ whole genome shotgun (WGS) entry which is preliminary data.</text>
</comment>
<reference evidence="4" key="1">
    <citation type="submission" date="2024-07" db="EMBL/GenBank/DDBJ databases">
        <title>Two chromosome-level genome assemblies of Korean endemic species Abeliophyllum distichum and Forsythia ovata (Oleaceae).</title>
        <authorList>
            <person name="Jang H."/>
        </authorList>
    </citation>
    <scope>NUCLEOTIDE SEQUENCE [LARGE SCALE GENOMIC DNA]</scope>
</reference>
<dbReference type="GO" id="GO:0009853">
    <property type="term" value="P:photorespiration"/>
    <property type="evidence" value="ECO:0007669"/>
    <property type="project" value="UniProtKB-ARBA"/>
</dbReference>
<dbReference type="EMBL" id="JBFOLK010000007">
    <property type="protein sequence ID" value="KAL2498386.1"/>
    <property type="molecule type" value="Genomic_DNA"/>
</dbReference>
<evidence type="ECO:0000256" key="2">
    <source>
        <dbReference type="ARBA" id="ARBA00034694"/>
    </source>
</evidence>
<dbReference type="Gene3D" id="2.160.10.10">
    <property type="entry name" value="Hexapeptide repeat proteins"/>
    <property type="match status" value="1"/>
</dbReference>
<name>A0ABD1SCK7_9LAMI</name>
<comment type="subcellular location">
    <subcellularLocation>
        <location evidence="2">Mitochondrion membrane</location>
        <topology evidence="2">Peripheral membrane protein</topology>
        <orientation evidence="2">Matrix side</orientation>
    </subcellularLocation>
</comment>
<dbReference type="InterPro" id="IPR047324">
    <property type="entry name" value="LbH_gamma_CA-like"/>
</dbReference>
<dbReference type="CDD" id="cd04645">
    <property type="entry name" value="LbH_gamma_CA_like"/>
    <property type="match status" value="1"/>
</dbReference>
<dbReference type="PANTHER" id="PTHR13061">
    <property type="entry name" value="DYNACTIN SUBUNIT P25"/>
    <property type="match status" value="1"/>
</dbReference>
<dbReference type="AlphaFoldDB" id="A0ABD1SCK7"/>
<comment type="similarity">
    <text evidence="1">Belongs to the gamma-class carbonic anhydrase family.</text>
</comment>
<accession>A0ABD1SCK7</accession>
<dbReference type="FunFam" id="2.160.10.10:FF:000012">
    <property type="entry name" value="Carnitine operon protein CaiE"/>
    <property type="match status" value="1"/>
</dbReference>
<organism evidence="3 4">
    <name type="scientific">Abeliophyllum distichum</name>
    <dbReference type="NCBI Taxonomy" id="126358"/>
    <lineage>
        <taxon>Eukaryota</taxon>
        <taxon>Viridiplantae</taxon>
        <taxon>Streptophyta</taxon>
        <taxon>Embryophyta</taxon>
        <taxon>Tracheophyta</taxon>
        <taxon>Spermatophyta</taxon>
        <taxon>Magnoliopsida</taxon>
        <taxon>eudicotyledons</taxon>
        <taxon>Gunneridae</taxon>
        <taxon>Pentapetalae</taxon>
        <taxon>asterids</taxon>
        <taxon>lamiids</taxon>
        <taxon>Lamiales</taxon>
        <taxon>Oleaceae</taxon>
        <taxon>Forsythieae</taxon>
        <taxon>Abeliophyllum</taxon>
    </lineage>
</organism>
<sequence>MTSPSHESRMTKMLKRGRLADQSTIGGGRRRKVEMGSLGRAVYTLGLWIRETGQAMDRLGCRLQGNYYFQEQLSRHRTLMNIFDKAPAVDKDAFIAPSASIVGDVQVGRGSSIWYGCVVRGDVNSISIGSGTNIQDNSLVHVAKSNLSGKVLPTIIGDNVTVGHSAVIHGCTVEDEAFVGMGATLLDGVVVEKHAMVAAGALVRQNTRVPCGEVWGGNPAKFLRKLTDEEIAFISQSATNYTNLAKVHAAENAKPFDEIEFEKMLRKKFARRDEEYDSMIGVVRETPPELILPDNILPDKAPKAPQ</sequence>
<dbReference type="GO" id="GO:0045271">
    <property type="term" value="C:respiratory chain complex I"/>
    <property type="evidence" value="ECO:0007669"/>
    <property type="project" value="UniProtKB-ARBA"/>
</dbReference>
<dbReference type="InterPro" id="IPR011004">
    <property type="entry name" value="Trimer_LpxA-like_sf"/>
</dbReference>
<protein>
    <submittedName>
        <fullName evidence="3">Gamma carbonic anhydrase 1</fullName>
    </submittedName>
</protein>
<proteinExistence type="inferred from homology"/>
<dbReference type="SUPFAM" id="SSF51161">
    <property type="entry name" value="Trimeric LpxA-like enzymes"/>
    <property type="match status" value="1"/>
</dbReference>
<gene>
    <name evidence="3" type="ORF">Adt_23936</name>
</gene>
<keyword evidence="4" id="KW-1185">Reference proteome</keyword>
<dbReference type="Pfam" id="PF14602">
    <property type="entry name" value="Hexapep_2"/>
    <property type="match status" value="1"/>
</dbReference>
<evidence type="ECO:0000313" key="3">
    <source>
        <dbReference type="EMBL" id="KAL2498386.1"/>
    </source>
</evidence>